<dbReference type="AlphaFoldDB" id="A0AAW2WHQ6"/>
<name>A0AAW2WHQ6_SESRA</name>
<accession>A0AAW2WHQ6</accession>
<evidence type="ECO:0000313" key="3">
    <source>
        <dbReference type="EMBL" id="KAL0440915.1"/>
    </source>
</evidence>
<reference evidence="3" key="2">
    <citation type="journal article" date="2024" name="Plant">
        <title>Genomic evolution and insights into agronomic trait innovations of Sesamum species.</title>
        <authorList>
            <person name="Miao H."/>
            <person name="Wang L."/>
            <person name="Qu L."/>
            <person name="Liu H."/>
            <person name="Sun Y."/>
            <person name="Le M."/>
            <person name="Wang Q."/>
            <person name="Wei S."/>
            <person name="Zheng Y."/>
            <person name="Lin W."/>
            <person name="Duan Y."/>
            <person name="Cao H."/>
            <person name="Xiong S."/>
            <person name="Wang X."/>
            <person name="Wei L."/>
            <person name="Li C."/>
            <person name="Ma Q."/>
            <person name="Ju M."/>
            <person name="Zhao R."/>
            <person name="Li G."/>
            <person name="Mu C."/>
            <person name="Tian Q."/>
            <person name="Mei H."/>
            <person name="Zhang T."/>
            <person name="Gao T."/>
            <person name="Zhang H."/>
        </authorList>
    </citation>
    <scope>NUCLEOTIDE SEQUENCE</scope>
    <source>
        <strain evidence="3">G02</strain>
    </source>
</reference>
<protein>
    <recommendedName>
        <fullName evidence="2">RRM domain-containing protein</fullName>
    </recommendedName>
</protein>
<dbReference type="InterPro" id="IPR035979">
    <property type="entry name" value="RBD_domain_sf"/>
</dbReference>
<dbReference type="InterPro" id="IPR012677">
    <property type="entry name" value="Nucleotide-bd_a/b_plait_sf"/>
</dbReference>
<dbReference type="SUPFAM" id="SSF54928">
    <property type="entry name" value="RNA-binding domain, RBD"/>
    <property type="match status" value="1"/>
</dbReference>
<sequence length="216" mass="24529">MGTSSEEENAQYAAFLEKVEKTIYVDNLSPQVSEAVMKAAFNQFGNVVGVQFIPNYLEPKNMPQAALVEMENPKQAREIIMEMGQYPFMISGMPRPVRAHAAKLEMFDERPRKPGRRTQQLAEEEKLANQQSEMLKAHYRKYELLDSVLDDGTAKRLARHYNMPISDLESLALAGQPSSWPQQNLELLISELIVLPKASLRIFELQLTGKNGLYLD</sequence>
<dbReference type="InterPro" id="IPR000504">
    <property type="entry name" value="RRM_dom"/>
</dbReference>
<dbReference type="Gene3D" id="3.30.70.330">
    <property type="match status" value="1"/>
</dbReference>
<organism evidence="3">
    <name type="scientific">Sesamum radiatum</name>
    <name type="common">Black benniseed</name>
    <dbReference type="NCBI Taxonomy" id="300843"/>
    <lineage>
        <taxon>Eukaryota</taxon>
        <taxon>Viridiplantae</taxon>
        <taxon>Streptophyta</taxon>
        <taxon>Embryophyta</taxon>
        <taxon>Tracheophyta</taxon>
        <taxon>Spermatophyta</taxon>
        <taxon>Magnoliopsida</taxon>
        <taxon>eudicotyledons</taxon>
        <taxon>Gunneridae</taxon>
        <taxon>Pentapetalae</taxon>
        <taxon>asterids</taxon>
        <taxon>lamiids</taxon>
        <taxon>Lamiales</taxon>
        <taxon>Pedaliaceae</taxon>
        <taxon>Sesamum</taxon>
    </lineage>
</organism>
<dbReference type="CDD" id="cd00590">
    <property type="entry name" value="RRM_SF"/>
    <property type="match status" value="1"/>
</dbReference>
<reference evidence="3" key="1">
    <citation type="submission" date="2020-06" db="EMBL/GenBank/DDBJ databases">
        <authorList>
            <person name="Li T."/>
            <person name="Hu X."/>
            <person name="Zhang T."/>
            <person name="Song X."/>
            <person name="Zhang H."/>
            <person name="Dai N."/>
            <person name="Sheng W."/>
            <person name="Hou X."/>
            <person name="Wei L."/>
        </authorList>
    </citation>
    <scope>NUCLEOTIDE SEQUENCE</scope>
    <source>
        <strain evidence="3">G02</strain>
        <tissue evidence="3">Leaf</tissue>
    </source>
</reference>
<proteinExistence type="predicted"/>
<feature type="domain" description="RRM" evidence="2">
    <location>
        <begin position="21"/>
        <end position="104"/>
    </location>
</feature>
<gene>
    <name evidence="3" type="ORF">Sradi_0030400</name>
</gene>
<evidence type="ECO:0000256" key="1">
    <source>
        <dbReference type="PROSITE-ProRule" id="PRU00176"/>
    </source>
</evidence>
<keyword evidence="1" id="KW-0694">RNA-binding</keyword>
<dbReference type="Pfam" id="PF00076">
    <property type="entry name" value="RRM_1"/>
    <property type="match status" value="1"/>
</dbReference>
<comment type="caution">
    <text evidence="3">The sequence shown here is derived from an EMBL/GenBank/DDBJ whole genome shotgun (WGS) entry which is preliminary data.</text>
</comment>
<evidence type="ECO:0000259" key="2">
    <source>
        <dbReference type="PROSITE" id="PS50102"/>
    </source>
</evidence>
<dbReference type="PROSITE" id="PS50102">
    <property type="entry name" value="RRM"/>
    <property type="match status" value="1"/>
</dbReference>
<dbReference type="SMART" id="SM00360">
    <property type="entry name" value="RRM"/>
    <property type="match status" value="1"/>
</dbReference>
<dbReference type="InterPro" id="IPR053316">
    <property type="entry name" value="Epigenetic_reg_gene_expr"/>
</dbReference>
<dbReference type="GO" id="GO:0003723">
    <property type="term" value="F:RNA binding"/>
    <property type="evidence" value="ECO:0007669"/>
    <property type="project" value="UniProtKB-UniRule"/>
</dbReference>
<dbReference type="PANTHER" id="PTHR36309">
    <property type="entry name" value="RNA-BINDING (RRM/RBD/RNP MOTIFS) FAMILY PROTEIN"/>
    <property type="match status" value="1"/>
</dbReference>
<dbReference type="PANTHER" id="PTHR36309:SF1">
    <property type="entry name" value="RNA-BINDING (RRM_RBD_RNP MOTIFS) FAMILY PROTEIN"/>
    <property type="match status" value="1"/>
</dbReference>
<dbReference type="EMBL" id="JACGWJ010000001">
    <property type="protein sequence ID" value="KAL0440915.1"/>
    <property type="molecule type" value="Genomic_DNA"/>
</dbReference>